<evidence type="ECO:0000313" key="5">
    <source>
        <dbReference type="Proteomes" id="UP001595075"/>
    </source>
</evidence>
<dbReference type="InterPro" id="IPR052780">
    <property type="entry name" value="AAA_Catabolism_Regulators"/>
</dbReference>
<evidence type="ECO:0000256" key="2">
    <source>
        <dbReference type="SAM" id="MobiDB-lite"/>
    </source>
</evidence>
<name>A0ABR4CJQ3_9HELO</name>
<feature type="region of interest" description="Disordered" evidence="2">
    <location>
        <begin position="1"/>
        <end position="35"/>
    </location>
</feature>
<dbReference type="Proteomes" id="UP001595075">
    <property type="component" value="Unassembled WGS sequence"/>
</dbReference>
<dbReference type="SUPFAM" id="SSF57701">
    <property type="entry name" value="Zn2/Cys6 DNA-binding domain"/>
    <property type="match status" value="1"/>
</dbReference>
<dbReference type="PANTHER" id="PTHR31644">
    <property type="entry name" value="TRANSCRIPTIONAL ACTIVATOR ARO80-RELATED"/>
    <property type="match status" value="1"/>
</dbReference>
<gene>
    <name evidence="4" type="ORF">VTL71DRAFT_14818</name>
</gene>
<reference evidence="4 5" key="1">
    <citation type="journal article" date="2024" name="Commun. Biol.">
        <title>Comparative genomic analysis of thermophilic fungi reveals convergent evolutionary adaptations and gene losses.</title>
        <authorList>
            <person name="Steindorff A.S."/>
            <person name="Aguilar-Pontes M.V."/>
            <person name="Robinson A.J."/>
            <person name="Andreopoulos B."/>
            <person name="LaButti K."/>
            <person name="Kuo A."/>
            <person name="Mondo S."/>
            <person name="Riley R."/>
            <person name="Otillar R."/>
            <person name="Haridas S."/>
            <person name="Lipzen A."/>
            <person name="Grimwood J."/>
            <person name="Schmutz J."/>
            <person name="Clum A."/>
            <person name="Reid I.D."/>
            <person name="Moisan M.C."/>
            <person name="Butler G."/>
            <person name="Nguyen T.T.M."/>
            <person name="Dewar K."/>
            <person name="Conant G."/>
            <person name="Drula E."/>
            <person name="Henrissat B."/>
            <person name="Hansel C."/>
            <person name="Singer S."/>
            <person name="Hutchinson M.I."/>
            <person name="de Vries R.P."/>
            <person name="Natvig D.O."/>
            <person name="Powell A.J."/>
            <person name="Tsang A."/>
            <person name="Grigoriev I.V."/>
        </authorList>
    </citation>
    <scope>NUCLEOTIDE SEQUENCE [LARGE SCALE GENOMIC DNA]</scope>
    <source>
        <strain evidence="4 5">CBS 494.80</strain>
    </source>
</reference>
<evidence type="ECO:0000313" key="4">
    <source>
        <dbReference type="EMBL" id="KAL2070138.1"/>
    </source>
</evidence>
<evidence type="ECO:0000256" key="1">
    <source>
        <dbReference type="ARBA" id="ARBA00023242"/>
    </source>
</evidence>
<protein>
    <recommendedName>
        <fullName evidence="3">Zn(2)-C6 fungal-type domain-containing protein</fullName>
    </recommendedName>
</protein>
<dbReference type="PROSITE" id="PS50048">
    <property type="entry name" value="ZN2_CY6_FUNGAL_2"/>
    <property type="match status" value="1"/>
</dbReference>
<sequence length="866" mass="96198">MVDSDNKAQAGAMQRSSTTQLSEHDEVSEVPQGQAKKVFSRAYKACVRCRQSKAKCELPPGVPVGVPSREPGPCVKCMRERRQCEFTATRSHKRQKTSEQAQPENGPGASGDSPDATNSRSMTAGLTGSTTLDKTSSNGAEARTDNTGVRSNSISDEATTQNHHTQRAASRPPMNAARSPSSATQTHRRDGSLDGNATRPNDMSEKLMRTVVTSSNDALGLLFQAVEQQNHGGDNGGRIDGDTGGDMTEISQHRTPQSVASMATGTLQQESLSVAEPEVLNLWGRCRFVRMGWFSAREAITFVDLFFKNCSPLTPILDDFYADHKNHVALVTEEPLLCCTILTISSRMHILPGRGGETRAHVIHDRLWHHSEHLISRIMFGQEKMSSARTRTPGTIESFLLMTEWNPRALHFPPPADGWDFDLLAGPKPSDLPEDTSEDDDNSALYRWREEVVEPAKRSDRMSWMLVGAAMSLAHELGIFNDDDQPSGTRNSKARKLRVRVLLYVYVSQVASRIGCTTLLTEHVSQSVLIRSSVPDMTENDQCWHAFMTCWIGITKLMETINDMIFPSPAVTKQLLLSGRYKSLLRHFQPILEQHCKEMDALERISGPFRDILFIDYQYIRLCINSLAIQAVVERTQLQSTEVNVLQVNNMSPSDYALNLEVIDASCLILRKTISLGHSGQLRFAPVRLYLRIITASIFLLKAMSLGAGNTEIEASLKVLDECIQALKTTAIDSMHLSTSYGTLIERHVTRFRRNFIVPFRPGQIHANSRLMPAANTQLPADKRAATNTLPDTAGSDWEGTGWPQHHGINFDNLQGFGVTDSDDSNQFLQEWMAQPFDPSIAPFGMDGQHMGFELQSLDFLWNLPS</sequence>
<dbReference type="InterPro" id="IPR036864">
    <property type="entry name" value="Zn2-C6_fun-type_DNA-bd_sf"/>
</dbReference>
<dbReference type="InterPro" id="IPR001138">
    <property type="entry name" value="Zn2Cys6_DnaBD"/>
</dbReference>
<dbReference type="Gene3D" id="4.10.240.10">
    <property type="entry name" value="Zn(2)-C6 fungal-type DNA-binding domain"/>
    <property type="match status" value="1"/>
</dbReference>
<dbReference type="CDD" id="cd00067">
    <property type="entry name" value="GAL4"/>
    <property type="match status" value="1"/>
</dbReference>
<keyword evidence="1" id="KW-0539">Nucleus</keyword>
<dbReference type="EMBL" id="JAZHXI010000007">
    <property type="protein sequence ID" value="KAL2070138.1"/>
    <property type="molecule type" value="Genomic_DNA"/>
</dbReference>
<feature type="domain" description="Zn(2)-C6 fungal-type" evidence="3">
    <location>
        <begin position="45"/>
        <end position="86"/>
    </location>
</feature>
<proteinExistence type="predicted"/>
<keyword evidence="5" id="KW-1185">Reference proteome</keyword>
<evidence type="ECO:0000259" key="3">
    <source>
        <dbReference type="PROSITE" id="PS50048"/>
    </source>
</evidence>
<feature type="compositionally biased region" description="Polar residues" evidence="2">
    <location>
        <begin position="115"/>
        <end position="163"/>
    </location>
</feature>
<accession>A0ABR4CJQ3</accession>
<comment type="caution">
    <text evidence="4">The sequence shown here is derived from an EMBL/GenBank/DDBJ whole genome shotgun (WGS) entry which is preliminary data.</text>
</comment>
<dbReference type="PANTHER" id="PTHR31644:SF3">
    <property type="entry name" value="ZN(II)2CYS6 TRANSCRIPTION FACTOR (EUROFUNG)"/>
    <property type="match status" value="1"/>
</dbReference>
<feature type="region of interest" description="Disordered" evidence="2">
    <location>
        <begin position="86"/>
        <end position="205"/>
    </location>
</feature>
<dbReference type="CDD" id="cd12148">
    <property type="entry name" value="fungal_TF_MHR"/>
    <property type="match status" value="1"/>
</dbReference>
<organism evidence="4 5">
    <name type="scientific">Oculimacula yallundae</name>
    <dbReference type="NCBI Taxonomy" id="86028"/>
    <lineage>
        <taxon>Eukaryota</taxon>
        <taxon>Fungi</taxon>
        <taxon>Dikarya</taxon>
        <taxon>Ascomycota</taxon>
        <taxon>Pezizomycotina</taxon>
        <taxon>Leotiomycetes</taxon>
        <taxon>Helotiales</taxon>
        <taxon>Ploettnerulaceae</taxon>
        <taxon>Oculimacula</taxon>
    </lineage>
</organism>